<dbReference type="Gene3D" id="2.40.160.10">
    <property type="entry name" value="Porin"/>
    <property type="match status" value="1"/>
</dbReference>
<dbReference type="GO" id="GO:0034220">
    <property type="term" value="P:monoatomic ion transmembrane transport"/>
    <property type="evidence" value="ECO:0007669"/>
    <property type="project" value="InterPro"/>
</dbReference>
<comment type="subcellular location">
    <subcellularLocation>
        <location evidence="1">Cell outer membrane</location>
        <topology evidence="1">Multi-pass membrane protein</topology>
    </subcellularLocation>
</comment>
<dbReference type="GO" id="GO:0009279">
    <property type="term" value="C:cell outer membrane"/>
    <property type="evidence" value="ECO:0007669"/>
    <property type="project" value="UniProtKB-SubCell"/>
</dbReference>
<sequence>MQYTSAEPLTVYGKANVSLQYADEGEGSFSEVSSNASRAGVKGNVDLDNGLTLLYQIEWEVDLANLSGSDNIKAREQYVGLSGDFGTLYIGRKDSVTKTNSAARDLFNNYQGDLKYLWKGENRLSESLTYESMDINGFHFDFNYVTKGSEDGEDGASVGLRYGDSKLKNSKWNASLTIDSDINGYDTQRASVQTKVDSWLFSAMAHRQKKSDQDESDSGWLVSAQYAYTQWKFKSQFQTLEDNNSVSVGADYQLGKSTQVYVWYTMQSLDDTPDKSWLALGIEHKFQN</sequence>
<name>A0A148KL02_9ALTE</name>
<dbReference type="GO" id="GO:0015288">
    <property type="term" value="F:porin activity"/>
    <property type="evidence" value="ECO:0007669"/>
    <property type="project" value="UniProtKB-KW"/>
</dbReference>
<dbReference type="CDD" id="cd00342">
    <property type="entry name" value="gram_neg_porins"/>
    <property type="match status" value="1"/>
</dbReference>
<evidence type="ECO:0000256" key="5">
    <source>
        <dbReference type="ARBA" id="ARBA00022692"/>
    </source>
</evidence>
<comment type="caution">
    <text evidence="12">The sequence shown here is derived from an EMBL/GenBank/DDBJ whole genome shotgun (WGS) entry which is preliminary data.</text>
</comment>
<keyword evidence="3" id="KW-0813">Transport</keyword>
<evidence type="ECO:0000256" key="4">
    <source>
        <dbReference type="ARBA" id="ARBA00022452"/>
    </source>
</evidence>
<feature type="domain" description="Porin" evidence="11">
    <location>
        <begin position="8"/>
        <end position="271"/>
    </location>
</feature>
<dbReference type="Proteomes" id="UP000070299">
    <property type="component" value="Unassembled WGS sequence"/>
</dbReference>
<dbReference type="PRINTS" id="PR00184">
    <property type="entry name" value="NEISSPPORIN"/>
</dbReference>
<keyword evidence="9" id="KW-0472">Membrane</keyword>
<dbReference type="EMBL" id="LSNE01000018">
    <property type="protein sequence ID" value="KXI26983.1"/>
    <property type="molecule type" value="Genomic_DNA"/>
</dbReference>
<dbReference type="InterPro" id="IPR023614">
    <property type="entry name" value="Porin_dom_sf"/>
</dbReference>
<evidence type="ECO:0000256" key="10">
    <source>
        <dbReference type="ARBA" id="ARBA00023237"/>
    </source>
</evidence>
<keyword evidence="7" id="KW-0406">Ion transport</keyword>
<evidence type="ECO:0000256" key="1">
    <source>
        <dbReference type="ARBA" id="ARBA00004571"/>
    </source>
</evidence>
<evidence type="ECO:0000256" key="7">
    <source>
        <dbReference type="ARBA" id="ARBA00023065"/>
    </source>
</evidence>
<gene>
    <name evidence="12" type="ORF">AX660_02495</name>
</gene>
<dbReference type="SUPFAM" id="SSF56935">
    <property type="entry name" value="Porins"/>
    <property type="match status" value="1"/>
</dbReference>
<keyword evidence="4" id="KW-1134">Transmembrane beta strand</keyword>
<evidence type="ECO:0000313" key="12">
    <source>
        <dbReference type="EMBL" id="KXI26983.1"/>
    </source>
</evidence>
<dbReference type="STRING" id="1799789.AX660_02495"/>
<dbReference type="Pfam" id="PF13609">
    <property type="entry name" value="Porin_4"/>
    <property type="match status" value="1"/>
</dbReference>
<proteinExistence type="predicted"/>
<accession>A0A148KL02</accession>
<evidence type="ECO:0000256" key="8">
    <source>
        <dbReference type="ARBA" id="ARBA00023114"/>
    </source>
</evidence>
<protein>
    <recommendedName>
        <fullName evidence="11">Porin domain-containing protein</fullName>
    </recommendedName>
</protein>
<keyword evidence="13" id="KW-1185">Reference proteome</keyword>
<keyword evidence="5" id="KW-0812">Transmembrane</keyword>
<keyword evidence="8" id="KW-0626">Porin</keyword>
<evidence type="ECO:0000256" key="2">
    <source>
        <dbReference type="ARBA" id="ARBA00011233"/>
    </source>
</evidence>
<dbReference type="InterPro" id="IPR050298">
    <property type="entry name" value="Gram-neg_bact_OMP"/>
</dbReference>
<evidence type="ECO:0000259" key="11">
    <source>
        <dbReference type="Pfam" id="PF13609"/>
    </source>
</evidence>
<evidence type="ECO:0000256" key="3">
    <source>
        <dbReference type="ARBA" id="ARBA00022448"/>
    </source>
</evidence>
<dbReference type="InterPro" id="IPR033900">
    <property type="entry name" value="Gram_neg_porin_domain"/>
</dbReference>
<comment type="subunit">
    <text evidence="2">Homotrimer.</text>
</comment>
<dbReference type="PANTHER" id="PTHR34501">
    <property type="entry name" value="PROTEIN YDDL-RELATED"/>
    <property type="match status" value="1"/>
</dbReference>
<dbReference type="AlphaFoldDB" id="A0A148KL02"/>
<dbReference type="InterPro" id="IPR001702">
    <property type="entry name" value="Porin_Gram-ve"/>
</dbReference>
<reference evidence="13" key="1">
    <citation type="submission" date="2016-02" db="EMBL/GenBank/DDBJ databases">
        <authorList>
            <person name="Schultz-Johansen M."/>
            <person name="Glaring M.A."/>
            <person name="Bech P.K."/>
            <person name="Stougaard P."/>
        </authorList>
    </citation>
    <scope>NUCLEOTIDE SEQUENCE [LARGE SCALE GENOMIC DNA]</scope>
    <source>
        <strain evidence="13">S66</strain>
    </source>
</reference>
<evidence type="ECO:0000313" key="13">
    <source>
        <dbReference type="Proteomes" id="UP000070299"/>
    </source>
</evidence>
<keyword evidence="10" id="KW-0998">Cell outer membrane</keyword>
<keyword evidence="6" id="KW-0732">Signal</keyword>
<dbReference type="PRINTS" id="PR00182">
    <property type="entry name" value="ECOLNEIPORIN"/>
</dbReference>
<evidence type="ECO:0000256" key="6">
    <source>
        <dbReference type="ARBA" id="ARBA00022729"/>
    </source>
</evidence>
<organism evidence="12 13">
    <name type="scientific">Paraglaciecola hydrolytica</name>
    <dbReference type="NCBI Taxonomy" id="1799789"/>
    <lineage>
        <taxon>Bacteria</taxon>
        <taxon>Pseudomonadati</taxon>
        <taxon>Pseudomonadota</taxon>
        <taxon>Gammaproteobacteria</taxon>
        <taxon>Alteromonadales</taxon>
        <taxon>Alteromonadaceae</taxon>
        <taxon>Paraglaciecola</taxon>
    </lineage>
</organism>
<dbReference type="InterPro" id="IPR002299">
    <property type="entry name" value="Porin_Neis"/>
</dbReference>
<evidence type="ECO:0000256" key="9">
    <source>
        <dbReference type="ARBA" id="ARBA00023136"/>
    </source>
</evidence>
<dbReference type="GO" id="GO:0046930">
    <property type="term" value="C:pore complex"/>
    <property type="evidence" value="ECO:0007669"/>
    <property type="project" value="UniProtKB-KW"/>
</dbReference>
<dbReference type="PANTHER" id="PTHR34501:SF9">
    <property type="entry name" value="MAJOR OUTER MEMBRANE PROTEIN P.IA"/>
    <property type="match status" value="1"/>
</dbReference>